<dbReference type="Pfam" id="PF04986">
    <property type="entry name" value="Y2_Tnp"/>
    <property type="match status" value="1"/>
</dbReference>
<dbReference type="OrthoDB" id="9978434at2"/>
<dbReference type="Proteomes" id="UP000053586">
    <property type="component" value="Unassembled WGS sequence"/>
</dbReference>
<name>H5TBX4_9ALTE</name>
<dbReference type="InterPro" id="IPR007069">
    <property type="entry name" value="Transposase_32"/>
</dbReference>
<accession>H5TBX4</accession>
<dbReference type="AlphaFoldDB" id="H5TBX4"/>
<dbReference type="GO" id="GO:0003677">
    <property type="term" value="F:DNA binding"/>
    <property type="evidence" value="ECO:0007669"/>
    <property type="project" value="InterPro"/>
</dbReference>
<protein>
    <recommendedName>
        <fullName evidence="1">Transposase IS801/IS1294 domain-containing protein</fullName>
    </recommendedName>
</protein>
<proteinExistence type="predicted"/>
<dbReference type="GO" id="GO:0006313">
    <property type="term" value="P:DNA transposition"/>
    <property type="evidence" value="ECO:0007669"/>
    <property type="project" value="InterPro"/>
</dbReference>
<evidence type="ECO:0000313" key="2">
    <source>
        <dbReference type="EMBL" id="GAB55801.1"/>
    </source>
</evidence>
<dbReference type="EMBL" id="BAET01000014">
    <property type="protein sequence ID" value="GAB55801.1"/>
    <property type="molecule type" value="Genomic_DNA"/>
</dbReference>
<dbReference type="GO" id="GO:0004803">
    <property type="term" value="F:transposase activity"/>
    <property type="evidence" value="ECO:0007669"/>
    <property type="project" value="InterPro"/>
</dbReference>
<comment type="caution">
    <text evidence="2">The sequence shown here is derived from an EMBL/GenBank/DDBJ whole genome shotgun (WGS) entry which is preliminary data.</text>
</comment>
<evidence type="ECO:0000259" key="1">
    <source>
        <dbReference type="Pfam" id="PF04986"/>
    </source>
</evidence>
<gene>
    <name evidence="2" type="ORF">GPUN_1685</name>
</gene>
<sequence length="57" mass="6204">MQTLPAKGENNYGHLAQISGFNLHAGVFAVSHQAAKLKRLCQYVARHAISGQRLSLT</sequence>
<evidence type="ECO:0000313" key="3">
    <source>
        <dbReference type="Proteomes" id="UP000053586"/>
    </source>
</evidence>
<reference evidence="2 3" key="1">
    <citation type="journal article" date="2012" name="J. Bacteriol.">
        <title>Genome sequence of proteorhodopsin-containing sea ice bacterium Glaciecola punicea ACAM 611T.</title>
        <authorList>
            <person name="Qin Q.-L."/>
            <person name="Xie B.-B."/>
            <person name="Shu Y.-L."/>
            <person name="Rong J.-C."/>
            <person name="Zhao D.-L."/>
            <person name="Zhang X.-Y."/>
            <person name="Chen X.-L."/>
            <person name="Zhou B.-C."/>
            <person name="Zhanga Y.-Z."/>
        </authorList>
    </citation>
    <scope>NUCLEOTIDE SEQUENCE [LARGE SCALE GENOMIC DNA]</scope>
    <source>
        <strain evidence="2 3">ACAM 611</strain>
    </source>
</reference>
<reference evidence="2 3" key="2">
    <citation type="journal article" date="2017" name="Antonie Van Leeuwenhoek">
        <title>Rhizobium rhizosphaerae sp. nov., a novel species isolated from rice rhizosphere.</title>
        <authorList>
            <person name="Zhao J.J."/>
            <person name="Zhang J."/>
            <person name="Zhang R.J."/>
            <person name="Zhang C.W."/>
            <person name="Yin H.Q."/>
            <person name="Zhang X.X."/>
        </authorList>
    </citation>
    <scope>NUCLEOTIDE SEQUENCE [LARGE SCALE GENOMIC DNA]</scope>
    <source>
        <strain evidence="2 3">ACAM 611</strain>
    </source>
</reference>
<organism evidence="2 3">
    <name type="scientific">Glaciecola punicea ACAM 611</name>
    <dbReference type="NCBI Taxonomy" id="1121923"/>
    <lineage>
        <taxon>Bacteria</taxon>
        <taxon>Pseudomonadati</taxon>
        <taxon>Pseudomonadota</taxon>
        <taxon>Gammaproteobacteria</taxon>
        <taxon>Alteromonadales</taxon>
        <taxon>Alteromonadaceae</taxon>
        <taxon>Glaciecola</taxon>
    </lineage>
</organism>
<feature type="domain" description="Transposase IS801/IS1294" evidence="1">
    <location>
        <begin position="16"/>
        <end position="55"/>
    </location>
</feature>
<keyword evidence="3" id="KW-1185">Reference proteome</keyword>